<keyword evidence="2" id="KW-1185">Reference proteome</keyword>
<organism evidence="1 2">
    <name type="scientific">Vallitalea maricola</name>
    <dbReference type="NCBI Taxonomy" id="3074433"/>
    <lineage>
        <taxon>Bacteria</taxon>
        <taxon>Bacillati</taxon>
        <taxon>Bacillota</taxon>
        <taxon>Clostridia</taxon>
        <taxon>Lachnospirales</taxon>
        <taxon>Vallitaleaceae</taxon>
        <taxon>Vallitalea</taxon>
    </lineage>
</organism>
<evidence type="ECO:0000313" key="2">
    <source>
        <dbReference type="Proteomes" id="UP001374599"/>
    </source>
</evidence>
<sequence>MKKQYVGLISCIVLVVIIGAIVYFSTENKGVNGTGIEDSGISLEQNKTNNNDDKKNEEESADEKADYSKILIGMWHASNQLGDGYTDMYTFNEDGTFKFQYSQYDRDREIIDYSGKWVVLGDKFLTLTIDTKHILDTEVPSDGTGNQQENRKIKEIVLDTPEELNYSLDGLEETEESRFPLTIKINGNSYWKLSAQQYSDNINTAEIEKFTKEKINEFNEAASKAEKTPTHENIIKAHIIGKVFDNLDIEESDRKWVDDKRQFLKDNISSFSVIYSGVSSDNIQFIAIVQPQMSNSFDFTDLVNEITGTKNEMDILSNIMTIEPDGFYAIDLYAEDLLGTKDIIKIDNLELKFDNDYEAFINKDKREINNYLDEYDRKMKTDLSLKNKSWNLFIFNNKYLDPDEINLQVNGELVKLTK</sequence>
<comment type="caution">
    <text evidence="1">The sequence shown here is derived from an EMBL/GenBank/DDBJ whole genome shotgun (WGS) entry which is preliminary data.</text>
</comment>
<dbReference type="EMBL" id="BTPU01000008">
    <property type="protein sequence ID" value="GMQ61372.1"/>
    <property type="molecule type" value="Genomic_DNA"/>
</dbReference>
<reference evidence="1" key="1">
    <citation type="submission" date="2023-09" db="EMBL/GenBank/DDBJ databases">
        <title>Vallitalea sediminicola and Vallitalea maricola sp. nov., anaerobic bacteria isolated from marine sediment.</title>
        <authorList>
            <person name="Hirano S."/>
            <person name="Maeda A."/>
            <person name="Terahara T."/>
            <person name="Mori K."/>
            <person name="Hamada M."/>
            <person name="Matsumoto R."/>
            <person name="Kobayashi T."/>
        </authorList>
    </citation>
    <scope>NUCLEOTIDE SEQUENCE</scope>
    <source>
        <strain evidence="1">AN17-2</strain>
    </source>
</reference>
<dbReference type="Proteomes" id="UP001374599">
    <property type="component" value="Unassembled WGS sequence"/>
</dbReference>
<proteinExistence type="predicted"/>
<protein>
    <submittedName>
        <fullName evidence="1">Uncharacterized protein</fullName>
    </submittedName>
</protein>
<gene>
    <name evidence="1" type="ORF">AN2V17_06000</name>
</gene>
<name>A0ACB5UFD7_9FIRM</name>
<evidence type="ECO:0000313" key="1">
    <source>
        <dbReference type="EMBL" id="GMQ61372.1"/>
    </source>
</evidence>
<accession>A0ACB5UFD7</accession>